<keyword evidence="2" id="KW-1185">Reference proteome</keyword>
<accession>A0A9P7AHK7</accession>
<sequence>ALNMLAYTVKGCFDQHGSINDLDMSIQLSCEAMSLCTEGHADRDAYLNNLAISLTSHFH</sequence>
<dbReference type="EMBL" id="JABBWE010000066">
    <property type="protein sequence ID" value="KAG1788637.1"/>
    <property type="molecule type" value="Genomic_DNA"/>
</dbReference>
<dbReference type="Proteomes" id="UP000719766">
    <property type="component" value="Unassembled WGS sequence"/>
</dbReference>
<dbReference type="AlphaFoldDB" id="A0A9P7AHK7"/>
<dbReference type="RefSeq" id="XP_041155828.1">
    <property type="nucleotide sequence ID" value="XM_041296700.1"/>
</dbReference>
<comment type="caution">
    <text evidence="1">The sequence shown here is derived from an EMBL/GenBank/DDBJ whole genome shotgun (WGS) entry which is preliminary data.</text>
</comment>
<organism evidence="1 2">
    <name type="scientific">Suillus plorans</name>
    <dbReference type="NCBI Taxonomy" id="116603"/>
    <lineage>
        <taxon>Eukaryota</taxon>
        <taxon>Fungi</taxon>
        <taxon>Dikarya</taxon>
        <taxon>Basidiomycota</taxon>
        <taxon>Agaricomycotina</taxon>
        <taxon>Agaricomycetes</taxon>
        <taxon>Agaricomycetidae</taxon>
        <taxon>Boletales</taxon>
        <taxon>Suillineae</taxon>
        <taxon>Suillaceae</taxon>
        <taxon>Suillus</taxon>
    </lineage>
</organism>
<feature type="non-terminal residue" evidence="1">
    <location>
        <position position="1"/>
    </location>
</feature>
<reference evidence="1" key="1">
    <citation type="journal article" date="2020" name="New Phytol.">
        <title>Comparative genomics reveals dynamic genome evolution in host specialist ectomycorrhizal fungi.</title>
        <authorList>
            <person name="Lofgren L.A."/>
            <person name="Nguyen N.H."/>
            <person name="Vilgalys R."/>
            <person name="Ruytinx J."/>
            <person name="Liao H.L."/>
            <person name="Branco S."/>
            <person name="Kuo A."/>
            <person name="LaButti K."/>
            <person name="Lipzen A."/>
            <person name="Andreopoulos W."/>
            <person name="Pangilinan J."/>
            <person name="Riley R."/>
            <person name="Hundley H."/>
            <person name="Na H."/>
            <person name="Barry K."/>
            <person name="Grigoriev I.V."/>
            <person name="Stajich J.E."/>
            <person name="Kennedy P.G."/>
        </authorList>
    </citation>
    <scope>NUCLEOTIDE SEQUENCE</scope>
    <source>
        <strain evidence="1">S12</strain>
    </source>
</reference>
<gene>
    <name evidence="1" type="ORF">HD556DRAFT_1216723</name>
</gene>
<name>A0A9P7AHK7_9AGAM</name>
<evidence type="ECO:0000313" key="1">
    <source>
        <dbReference type="EMBL" id="KAG1788637.1"/>
    </source>
</evidence>
<proteinExistence type="predicted"/>
<evidence type="ECO:0000313" key="2">
    <source>
        <dbReference type="Proteomes" id="UP000719766"/>
    </source>
</evidence>
<protein>
    <submittedName>
        <fullName evidence="1">Uncharacterized protein</fullName>
    </submittedName>
</protein>
<feature type="non-terminal residue" evidence="1">
    <location>
        <position position="59"/>
    </location>
</feature>
<dbReference type="GeneID" id="64590464"/>
<dbReference type="OrthoDB" id="2690695at2759"/>